<evidence type="ECO:0000313" key="2">
    <source>
        <dbReference type="Proteomes" id="UP000263900"/>
    </source>
</evidence>
<sequence>MHKKKLILFIISLVFIIGFFQLPQNRTWLKTVLSYGRDFQNQQNHLDRETRMRRRFGNDYTFSKDIATSFDRKGIKDKVLVLMPPTTYFTKMGIKYHVPEPAVFYYYTGLKTIWANSREAINAGWYVRVSAGKIIIDSVADKKDLQDTIVAFQKMGISL</sequence>
<evidence type="ECO:0000313" key="1">
    <source>
        <dbReference type="EMBL" id="AXY78262.1"/>
    </source>
</evidence>
<keyword evidence="2" id="KW-1185">Reference proteome</keyword>
<reference evidence="1 2" key="1">
    <citation type="submission" date="2018-09" db="EMBL/GenBank/DDBJ databases">
        <title>Genome sequencing of strain 6GH32-13.</title>
        <authorList>
            <person name="Weon H.-Y."/>
            <person name="Heo J."/>
            <person name="Kwon S.-W."/>
        </authorList>
    </citation>
    <scope>NUCLEOTIDE SEQUENCE [LARGE SCALE GENOMIC DNA]</scope>
    <source>
        <strain evidence="1 2">5GH32-13</strain>
    </source>
</reference>
<dbReference type="EMBL" id="CP032157">
    <property type="protein sequence ID" value="AXY78262.1"/>
    <property type="molecule type" value="Genomic_DNA"/>
</dbReference>
<organism evidence="1 2">
    <name type="scientific">Paraflavitalea soli</name>
    <dbReference type="NCBI Taxonomy" id="2315862"/>
    <lineage>
        <taxon>Bacteria</taxon>
        <taxon>Pseudomonadati</taxon>
        <taxon>Bacteroidota</taxon>
        <taxon>Chitinophagia</taxon>
        <taxon>Chitinophagales</taxon>
        <taxon>Chitinophagaceae</taxon>
        <taxon>Paraflavitalea</taxon>
    </lineage>
</organism>
<gene>
    <name evidence="1" type="ORF">D3H65_31575</name>
</gene>
<dbReference type="AlphaFoldDB" id="A0A3B7MUQ5"/>
<name>A0A3B7MUQ5_9BACT</name>
<accession>A0A3B7MUQ5</accession>
<dbReference type="Proteomes" id="UP000263900">
    <property type="component" value="Chromosome"/>
</dbReference>
<dbReference type="OrthoDB" id="667491at2"/>
<protein>
    <submittedName>
        <fullName evidence="1">Uncharacterized protein</fullName>
    </submittedName>
</protein>
<dbReference type="KEGG" id="pseg:D3H65_31575"/>
<proteinExistence type="predicted"/>